<dbReference type="AlphaFoldDB" id="A0A090D331"/>
<dbReference type="eggNOG" id="ENOG5033176">
    <property type="taxonomic scope" value="Bacteria"/>
</dbReference>
<dbReference type="Proteomes" id="UP000031552">
    <property type="component" value="Unassembled WGS sequence"/>
</dbReference>
<organism evidence="2 3">
    <name type="scientific">Candidatus Criblamydia sequanensis CRIB-18</name>
    <dbReference type="NCBI Taxonomy" id="1437425"/>
    <lineage>
        <taxon>Bacteria</taxon>
        <taxon>Pseudomonadati</taxon>
        <taxon>Chlamydiota</taxon>
        <taxon>Chlamydiia</taxon>
        <taxon>Parachlamydiales</taxon>
        <taxon>Candidatus Criblamydiaceae</taxon>
        <taxon>Candidatus Criblamydia</taxon>
    </lineage>
</organism>
<dbReference type="EMBL" id="CCEJ010000010">
    <property type="protein sequence ID" value="CDR34883.1"/>
    <property type="molecule type" value="Genomic_DNA"/>
</dbReference>
<reference evidence="2" key="1">
    <citation type="submission" date="2013-12" db="EMBL/GenBank/DDBJ databases">
        <authorList>
            <person name="Linke B."/>
        </authorList>
    </citation>
    <scope>NUCLEOTIDE SEQUENCE [LARGE SCALE GENOMIC DNA]</scope>
    <source>
        <strain evidence="2">CRIB-18</strain>
    </source>
</reference>
<evidence type="ECO:0000313" key="3">
    <source>
        <dbReference type="Proteomes" id="UP000031552"/>
    </source>
</evidence>
<comment type="caution">
    <text evidence="2">The sequence shown here is derived from an EMBL/GenBank/DDBJ whole genome shotgun (WGS) entry which is preliminary data.</text>
</comment>
<keyword evidence="3" id="KW-1185">Reference proteome</keyword>
<evidence type="ECO:0000313" key="2">
    <source>
        <dbReference type="EMBL" id="CDR34883.1"/>
    </source>
</evidence>
<evidence type="ECO:0000256" key="1">
    <source>
        <dbReference type="SAM" id="Phobius"/>
    </source>
</evidence>
<dbReference type="RefSeq" id="WP_041018434.1">
    <property type="nucleotide sequence ID" value="NZ_CCEJ010000010.1"/>
</dbReference>
<accession>A0A090D331</accession>
<dbReference type="STRING" id="1437425.CSEC_2077"/>
<keyword evidence="1" id="KW-1133">Transmembrane helix</keyword>
<sequence>MNVTLKDFQPVNEWKLDSEGEKFRSGEPVFLIDQSTGRKYLNEDQDIVRFKCLLLSIGTPFIHAVAGLLNVAYRILKLATFSHFWMNNQTKYNLRERFSDAGSDLLKIIATPISYFALELAAVYGLFRPYDGRKLYASIERGTYSHFILAPCFQPNPKKHAFGGKMSERNVF</sequence>
<gene>
    <name evidence="2" type="ORF">CSEC_2077</name>
</gene>
<protein>
    <submittedName>
        <fullName evidence="2">Membrane protein</fullName>
    </submittedName>
</protein>
<dbReference type="OrthoDB" id="19079at2"/>
<proteinExistence type="predicted"/>
<keyword evidence="1" id="KW-0472">Membrane</keyword>
<keyword evidence="1" id="KW-0812">Transmembrane</keyword>
<name>A0A090D331_9BACT</name>
<feature type="transmembrane region" description="Helical" evidence="1">
    <location>
        <begin position="105"/>
        <end position="127"/>
    </location>
</feature>
<reference evidence="2" key="2">
    <citation type="submission" date="2014-09" db="EMBL/GenBank/DDBJ databases">
        <title>Criblamydia sequanensis harbors a mega-plasmid encoding arsenite resistance.</title>
        <authorList>
            <person name="Bertelli C."/>
            <person name="Goesmann A."/>
            <person name="Greub G."/>
        </authorList>
    </citation>
    <scope>NUCLEOTIDE SEQUENCE [LARGE SCALE GENOMIC DNA]</scope>
    <source>
        <strain evidence="2">CRIB-18</strain>
    </source>
</reference>
<feature type="transmembrane region" description="Helical" evidence="1">
    <location>
        <begin position="52"/>
        <end position="76"/>
    </location>
</feature>